<keyword evidence="2" id="KW-1185">Reference proteome</keyword>
<dbReference type="EMBL" id="JABBWD010000033">
    <property type="protein sequence ID" value="KAG1775547.1"/>
    <property type="molecule type" value="Genomic_DNA"/>
</dbReference>
<evidence type="ECO:0000313" key="2">
    <source>
        <dbReference type="Proteomes" id="UP000714275"/>
    </source>
</evidence>
<comment type="caution">
    <text evidence="1">The sequence shown here is derived from an EMBL/GenBank/DDBJ whole genome shotgun (WGS) entry which is preliminary data.</text>
</comment>
<proteinExistence type="predicted"/>
<gene>
    <name evidence="1" type="ORF">EV702DRAFT_1199291</name>
</gene>
<accession>A0A9P7D1G8</accession>
<protein>
    <submittedName>
        <fullName evidence="1">Uncharacterized protein</fullName>
    </submittedName>
</protein>
<name>A0A9P7D1G8_9AGAM</name>
<sequence length="124" mass="14209">MPMRINTQRVSQVAPHRSFDYSEDLYHCVKHLFQISLLLHTMSAQDNQIGVFNNTQATISVRITSDNELSKGTTEFQDIKPGKYDTWNRSHRQVAFVQRNSDEMGGTAEVVVLKPAQVHYVNDE</sequence>
<dbReference type="AlphaFoldDB" id="A0A9P7D1G8"/>
<dbReference type="OrthoDB" id="2606964at2759"/>
<organism evidence="1 2">
    <name type="scientific">Suillus placidus</name>
    <dbReference type="NCBI Taxonomy" id="48579"/>
    <lineage>
        <taxon>Eukaryota</taxon>
        <taxon>Fungi</taxon>
        <taxon>Dikarya</taxon>
        <taxon>Basidiomycota</taxon>
        <taxon>Agaricomycotina</taxon>
        <taxon>Agaricomycetes</taxon>
        <taxon>Agaricomycetidae</taxon>
        <taxon>Boletales</taxon>
        <taxon>Suillineae</taxon>
        <taxon>Suillaceae</taxon>
        <taxon>Suillus</taxon>
    </lineage>
</organism>
<evidence type="ECO:0000313" key="1">
    <source>
        <dbReference type="EMBL" id="KAG1775547.1"/>
    </source>
</evidence>
<dbReference type="Proteomes" id="UP000714275">
    <property type="component" value="Unassembled WGS sequence"/>
</dbReference>
<reference evidence="1" key="1">
    <citation type="journal article" date="2020" name="New Phytol.">
        <title>Comparative genomics reveals dynamic genome evolution in host specialist ectomycorrhizal fungi.</title>
        <authorList>
            <person name="Lofgren L.A."/>
            <person name="Nguyen N.H."/>
            <person name="Vilgalys R."/>
            <person name="Ruytinx J."/>
            <person name="Liao H.L."/>
            <person name="Branco S."/>
            <person name="Kuo A."/>
            <person name="LaButti K."/>
            <person name="Lipzen A."/>
            <person name="Andreopoulos W."/>
            <person name="Pangilinan J."/>
            <person name="Riley R."/>
            <person name="Hundley H."/>
            <person name="Na H."/>
            <person name="Barry K."/>
            <person name="Grigoriev I.V."/>
            <person name="Stajich J.E."/>
            <person name="Kennedy P.G."/>
        </authorList>
    </citation>
    <scope>NUCLEOTIDE SEQUENCE</scope>
    <source>
        <strain evidence="1">DOB743</strain>
    </source>
</reference>